<dbReference type="OrthoDB" id="2933732at2"/>
<dbReference type="Gene3D" id="1.10.287.1100">
    <property type="entry name" value="Sporulation inhibitor A"/>
    <property type="match status" value="1"/>
</dbReference>
<dbReference type="EMBL" id="ALPT02000023">
    <property type="protein sequence ID" value="KGA97710.1"/>
    <property type="molecule type" value="Genomic_DNA"/>
</dbReference>
<reference evidence="2 4" key="2">
    <citation type="submission" date="2014-01" db="EMBL/GenBank/DDBJ databases">
        <title>Draft genome sequencing of Bacillus alcalophilus CGMCC 1.3604.</title>
        <authorList>
            <person name="Yang J."/>
            <person name="Diao L."/>
            <person name="Yang S."/>
        </authorList>
    </citation>
    <scope>NUCLEOTIDE SEQUENCE [LARGE SCALE GENOMIC DNA]</scope>
    <source>
        <strain evidence="2 4">CGMCC 1.3604</strain>
    </source>
</reference>
<evidence type="ECO:0000313" key="3">
    <source>
        <dbReference type="Proteomes" id="UP000002754"/>
    </source>
</evidence>
<dbReference type="InterPro" id="IPR036916">
    <property type="entry name" value="Sda_sf"/>
</dbReference>
<proteinExistence type="predicted"/>
<dbReference type="InterPro" id="IPR015064">
    <property type="entry name" value="Sda"/>
</dbReference>
<dbReference type="Proteomes" id="UP000297014">
    <property type="component" value="Unassembled WGS sequence"/>
</dbReference>
<dbReference type="AlphaFoldDB" id="A0A094XG07"/>
<organism evidence="1 3">
    <name type="scientific">Alkalihalobacillus alcalophilus ATCC 27647 = CGMCC 1.3604</name>
    <dbReference type="NCBI Taxonomy" id="1218173"/>
    <lineage>
        <taxon>Bacteria</taxon>
        <taxon>Bacillati</taxon>
        <taxon>Bacillota</taxon>
        <taxon>Bacilli</taxon>
        <taxon>Bacillales</taxon>
        <taxon>Bacillaceae</taxon>
        <taxon>Alkalihalobacillus</taxon>
    </lineage>
</organism>
<dbReference type="Pfam" id="PF08970">
    <property type="entry name" value="Sda"/>
    <property type="match status" value="1"/>
</dbReference>
<evidence type="ECO:0000313" key="2">
    <source>
        <dbReference type="EMBL" id="THG91299.1"/>
    </source>
</evidence>
<dbReference type="SUPFAM" id="SSF100985">
    <property type="entry name" value="Sporulation inhibitor Sda"/>
    <property type="match status" value="1"/>
</dbReference>
<dbReference type="EMBL" id="JALP01000079">
    <property type="protein sequence ID" value="THG91299.1"/>
    <property type="molecule type" value="Genomic_DNA"/>
</dbReference>
<dbReference type="STRING" id="1218173.BALCAV_0208755"/>
<accession>A0A094XG07</accession>
<comment type="caution">
    <text evidence="1">The sequence shown here is derived from an EMBL/GenBank/DDBJ whole genome shotgun (WGS) entry which is preliminary data.</text>
</comment>
<sequence>MINSDGGVGSSGKRDNSGTVIQILNDQMLLEIHVKAIQHKLDPIFINMIKEEIDSRYLESK</sequence>
<evidence type="ECO:0000313" key="1">
    <source>
        <dbReference type="EMBL" id="KGA97710.1"/>
    </source>
</evidence>
<evidence type="ECO:0000313" key="4">
    <source>
        <dbReference type="Proteomes" id="UP000297014"/>
    </source>
</evidence>
<evidence type="ECO:0008006" key="5">
    <source>
        <dbReference type="Google" id="ProtNLM"/>
    </source>
</evidence>
<name>A0A094XG07_ALKAL</name>
<reference evidence="1 3" key="1">
    <citation type="journal article" date="2014" name="Genome Announc.">
        <title>Draft Genome Sequence of Bacillus alcalophilus AV1934, a Classic Alkaliphile Isolated from Human Feces in 1934.</title>
        <authorList>
            <person name="Attie O."/>
            <person name="Jayaprakash A."/>
            <person name="Shah H."/>
            <person name="Paulsen I.T."/>
            <person name="Morino M."/>
            <person name="Takahashi Y."/>
            <person name="Narumi I."/>
            <person name="Sachidanandam R."/>
            <person name="Satoh K."/>
            <person name="Ito M."/>
            <person name="Krulwich T.A."/>
        </authorList>
    </citation>
    <scope>NUCLEOTIDE SEQUENCE [LARGE SCALE GENOMIC DNA]</scope>
    <source>
        <strain evidence="1 3">AV1934</strain>
    </source>
</reference>
<keyword evidence="3" id="KW-1185">Reference proteome</keyword>
<dbReference type="Proteomes" id="UP000002754">
    <property type="component" value="Unassembled WGS sequence"/>
</dbReference>
<dbReference type="RefSeq" id="WP_003322951.1">
    <property type="nucleotide sequence ID" value="NZ_ALPT02000023.1"/>
</dbReference>
<gene>
    <name evidence="2" type="ORF">AJ85_05880</name>
    <name evidence="1" type="ORF">BALCAV_0208755</name>
</gene>
<protein>
    <recommendedName>
        <fullName evidence="5">Sporulation histidine kinase inhibitor Sda</fullName>
    </recommendedName>
</protein>